<evidence type="ECO:0000313" key="4">
    <source>
        <dbReference type="Proteomes" id="UP001390339"/>
    </source>
</evidence>
<dbReference type="InterPro" id="IPR046529">
    <property type="entry name" value="DUF6594"/>
</dbReference>
<feature type="domain" description="DUF6594" evidence="2">
    <location>
        <begin position="29"/>
        <end position="281"/>
    </location>
</feature>
<evidence type="ECO:0000256" key="1">
    <source>
        <dbReference type="SAM" id="Phobius"/>
    </source>
</evidence>
<keyword evidence="1" id="KW-0812">Transmembrane</keyword>
<feature type="transmembrane region" description="Helical" evidence="1">
    <location>
        <begin position="243"/>
        <end position="262"/>
    </location>
</feature>
<accession>A0ABR2JN10</accession>
<dbReference type="Proteomes" id="UP001390339">
    <property type="component" value="Unassembled WGS sequence"/>
</dbReference>
<dbReference type="EMBL" id="JAPCWZ010000001">
    <property type="protein sequence ID" value="KAK8880192.1"/>
    <property type="molecule type" value="Genomic_DNA"/>
</dbReference>
<dbReference type="PANTHER" id="PTHR34502">
    <property type="entry name" value="DUF6594 DOMAIN-CONTAINING PROTEIN-RELATED"/>
    <property type="match status" value="1"/>
</dbReference>
<dbReference type="PANTHER" id="PTHR34502:SF5">
    <property type="entry name" value="DUF6594 DOMAIN-CONTAINING PROTEIN"/>
    <property type="match status" value="1"/>
</dbReference>
<sequence>MSNAISHTANGSGGANAEERVVEDFRKGYPRYSALISSHSAFHVFRRFRILRVRLLLSKQDELSALEKQLNDVDRKEKKPLFLGALRSDANSERRRLLSNIDVALAEYDALAERNETALKRGAPRTRDVRNLANWLDNNGGIARDETEYIENPKFGEDLMAVGALGHDYSQDGLEGPITDALVLGSKLVGRRVTQQSTIDPHVHILSHGITVRLTKALLVTLLLAMLAAPIIISTVLDSVAARLTVTLVACAVFVIILTVLTRARIIELFVAGATYTAILVVFITSDK</sequence>
<keyword evidence="4" id="KW-1185">Reference proteome</keyword>
<evidence type="ECO:0000313" key="3">
    <source>
        <dbReference type="EMBL" id="KAK8880192.1"/>
    </source>
</evidence>
<gene>
    <name evidence="3" type="ORF">PGQ11_001486</name>
</gene>
<protein>
    <recommendedName>
        <fullName evidence="2">DUF6594 domain-containing protein</fullName>
    </recommendedName>
</protein>
<feature type="transmembrane region" description="Helical" evidence="1">
    <location>
        <begin position="269"/>
        <end position="286"/>
    </location>
</feature>
<keyword evidence="1" id="KW-0472">Membrane</keyword>
<dbReference type="Pfam" id="PF20237">
    <property type="entry name" value="DUF6594"/>
    <property type="match status" value="1"/>
</dbReference>
<feature type="transmembrane region" description="Helical" evidence="1">
    <location>
        <begin position="217"/>
        <end position="237"/>
    </location>
</feature>
<proteinExistence type="predicted"/>
<evidence type="ECO:0000259" key="2">
    <source>
        <dbReference type="Pfam" id="PF20237"/>
    </source>
</evidence>
<keyword evidence="1" id="KW-1133">Transmembrane helix</keyword>
<name>A0ABR2JN10_9PEZI</name>
<comment type="caution">
    <text evidence="3">The sequence shown here is derived from an EMBL/GenBank/DDBJ whole genome shotgun (WGS) entry which is preliminary data.</text>
</comment>
<organism evidence="3 4">
    <name type="scientific">Apiospora arundinis</name>
    <dbReference type="NCBI Taxonomy" id="335852"/>
    <lineage>
        <taxon>Eukaryota</taxon>
        <taxon>Fungi</taxon>
        <taxon>Dikarya</taxon>
        <taxon>Ascomycota</taxon>
        <taxon>Pezizomycotina</taxon>
        <taxon>Sordariomycetes</taxon>
        <taxon>Xylariomycetidae</taxon>
        <taxon>Amphisphaeriales</taxon>
        <taxon>Apiosporaceae</taxon>
        <taxon>Apiospora</taxon>
    </lineage>
</organism>
<reference evidence="3 4" key="1">
    <citation type="journal article" date="2024" name="IMA Fungus">
        <title>Apiospora arundinis, a panoply of carbohydrate-active enzymes and secondary metabolites.</title>
        <authorList>
            <person name="Sorensen T."/>
            <person name="Petersen C."/>
            <person name="Muurmann A.T."/>
            <person name="Christiansen J.V."/>
            <person name="Brundto M.L."/>
            <person name="Overgaard C.K."/>
            <person name="Boysen A.T."/>
            <person name="Wollenberg R.D."/>
            <person name="Larsen T.O."/>
            <person name="Sorensen J.L."/>
            <person name="Nielsen K.L."/>
            <person name="Sondergaard T.E."/>
        </authorList>
    </citation>
    <scope>NUCLEOTIDE SEQUENCE [LARGE SCALE GENOMIC DNA]</scope>
    <source>
        <strain evidence="3 4">AAU 773</strain>
    </source>
</reference>